<dbReference type="Proteomes" id="UP000281118">
    <property type="component" value="Unassembled WGS sequence"/>
</dbReference>
<dbReference type="InterPro" id="IPR001647">
    <property type="entry name" value="HTH_TetR"/>
</dbReference>
<dbReference type="OrthoDB" id="2356263at2"/>
<evidence type="ECO:0000256" key="2">
    <source>
        <dbReference type="ARBA" id="ARBA00023125"/>
    </source>
</evidence>
<dbReference type="InterPro" id="IPR050109">
    <property type="entry name" value="HTH-type_TetR-like_transc_reg"/>
</dbReference>
<sequence>MSTRTPTAKRQVSRAPAQAIAAVAIETAKPDRKQAILLAAEKLFSQHGYHVVTIRQIAEEAGVPLALVGYYYGQKHELFHAIFEHWGHSIEARLAGLAAVDIDPDDARTLPRIIDAFTAPVLALRASAEGEYYALLVARELYHATEEADRVLRAYFDPLAEAYIDALHLAMPHATRSQAAWGYQFALGSLLHHLNDSRIERLSRGENTRADPAVAPMLVSFIVGGLRAALPRPKTPRKKTTPRRQKT</sequence>
<evidence type="ECO:0000259" key="5">
    <source>
        <dbReference type="PROSITE" id="PS50977"/>
    </source>
</evidence>
<dbReference type="AlphaFoldDB" id="A0A433MFR3"/>
<dbReference type="GO" id="GO:0003700">
    <property type="term" value="F:DNA-binding transcription factor activity"/>
    <property type="evidence" value="ECO:0007669"/>
    <property type="project" value="TreeGrafter"/>
</dbReference>
<feature type="domain" description="HTH tetR-type" evidence="5">
    <location>
        <begin position="30"/>
        <end position="90"/>
    </location>
</feature>
<evidence type="ECO:0000256" key="1">
    <source>
        <dbReference type="ARBA" id="ARBA00023015"/>
    </source>
</evidence>
<dbReference type="InterPro" id="IPR036271">
    <property type="entry name" value="Tet_transcr_reg_TetR-rel_C_sf"/>
</dbReference>
<dbReference type="Pfam" id="PF17939">
    <property type="entry name" value="TetR_C_30"/>
    <property type="match status" value="1"/>
</dbReference>
<dbReference type="RefSeq" id="WP_126020578.1">
    <property type="nucleotide sequence ID" value="NZ_RXFT01000002.1"/>
</dbReference>
<protein>
    <submittedName>
        <fullName evidence="6">TetR family transcriptional regulator</fullName>
    </submittedName>
</protein>
<dbReference type="PANTHER" id="PTHR30055">
    <property type="entry name" value="HTH-TYPE TRANSCRIPTIONAL REGULATOR RUTR"/>
    <property type="match status" value="1"/>
</dbReference>
<organism evidence="6 7">
    <name type="scientific">Variovorax guangxiensis</name>
    <dbReference type="NCBI Taxonomy" id="1775474"/>
    <lineage>
        <taxon>Bacteria</taxon>
        <taxon>Pseudomonadati</taxon>
        <taxon>Pseudomonadota</taxon>
        <taxon>Betaproteobacteria</taxon>
        <taxon>Burkholderiales</taxon>
        <taxon>Comamonadaceae</taxon>
        <taxon>Variovorax</taxon>
    </lineage>
</organism>
<evidence type="ECO:0000256" key="3">
    <source>
        <dbReference type="ARBA" id="ARBA00023163"/>
    </source>
</evidence>
<gene>
    <name evidence="6" type="ORF">EJP67_05940</name>
</gene>
<dbReference type="Gene3D" id="1.10.357.10">
    <property type="entry name" value="Tetracycline Repressor, domain 2"/>
    <property type="match status" value="1"/>
</dbReference>
<comment type="caution">
    <text evidence="6">The sequence shown here is derived from an EMBL/GenBank/DDBJ whole genome shotgun (WGS) entry which is preliminary data.</text>
</comment>
<dbReference type="SUPFAM" id="SSF48498">
    <property type="entry name" value="Tetracyclin repressor-like, C-terminal domain"/>
    <property type="match status" value="1"/>
</dbReference>
<dbReference type="InterPro" id="IPR009057">
    <property type="entry name" value="Homeodomain-like_sf"/>
</dbReference>
<evidence type="ECO:0000313" key="6">
    <source>
        <dbReference type="EMBL" id="RUR66602.1"/>
    </source>
</evidence>
<proteinExistence type="predicted"/>
<dbReference type="Pfam" id="PF00440">
    <property type="entry name" value="TetR_N"/>
    <property type="match status" value="1"/>
</dbReference>
<dbReference type="PANTHER" id="PTHR30055:SF234">
    <property type="entry name" value="HTH-TYPE TRANSCRIPTIONAL REGULATOR BETI"/>
    <property type="match status" value="1"/>
</dbReference>
<dbReference type="PRINTS" id="PR00455">
    <property type="entry name" value="HTHTETR"/>
</dbReference>
<evidence type="ECO:0000256" key="4">
    <source>
        <dbReference type="PROSITE-ProRule" id="PRU00335"/>
    </source>
</evidence>
<name>A0A433MFR3_9BURK</name>
<evidence type="ECO:0000313" key="7">
    <source>
        <dbReference type="Proteomes" id="UP000281118"/>
    </source>
</evidence>
<feature type="DNA-binding region" description="H-T-H motif" evidence="4">
    <location>
        <begin position="53"/>
        <end position="72"/>
    </location>
</feature>
<dbReference type="InterPro" id="IPR041586">
    <property type="entry name" value="PsrA_TetR_C"/>
</dbReference>
<keyword evidence="2 4" id="KW-0238">DNA-binding</keyword>
<dbReference type="GO" id="GO:0000976">
    <property type="term" value="F:transcription cis-regulatory region binding"/>
    <property type="evidence" value="ECO:0007669"/>
    <property type="project" value="TreeGrafter"/>
</dbReference>
<reference evidence="6 7" key="1">
    <citation type="submission" date="2018-12" db="EMBL/GenBank/DDBJ databases">
        <title>The genome sequences of Variovorax guangxiensis DSM 27352.</title>
        <authorList>
            <person name="Gao J."/>
            <person name="Sun J."/>
        </authorList>
    </citation>
    <scope>NUCLEOTIDE SEQUENCE [LARGE SCALE GENOMIC DNA]</scope>
    <source>
        <strain evidence="6 7">DSM 27352</strain>
    </source>
</reference>
<keyword evidence="3" id="KW-0804">Transcription</keyword>
<dbReference type="PROSITE" id="PS50977">
    <property type="entry name" value="HTH_TETR_2"/>
    <property type="match status" value="1"/>
</dbReference>
<dbReference type="EMBL" id="RXFT01000002">
    <property type="protein sequence ID" value="RUR66602.1"/>
    <property type="molecule type" value="Genomic_DNA"/>
</dbReference>
<keyword evidence="1" id="KW-0805">Transcription regulation</keyword>
<accession>A0A433MFR3</accession>
<dbReference type="SUPFAM" id="SSF46689">
    <property type="entry name" value="Homeodomain-like"/>
    <property type="match status" value="1"/>
</dbReference>